<feature type="domain" description="PASTA" evidence="2">
    <location>
        <begin position="335"/>
        <end position="402"/>
    </location>
</feature>
<organism evidence="3 4">
    <name type="scientific">Allochromatium warmingii</name>
    <name type="common">Chromatium warmingii</name>
    <dbReference type="NCBI Taxonomy" id="61595"/>
    <lineage>
        <taxon>Bacteria</taxon>
        <taxon>Pseudomonadati</taxon>
        <taxon>Pseudomonadota</taxon>
        <taxon>Gammaproteobacteria</taxon>
        <taxon>Chromatiales</taxon>
        <taxon>Chromatiaceae</taxon>
        <taxon>Allochromatium</taxon>
    </lineage>
</organism>
<evidence type="ECO:0000256" key="1">
    <source>
        <dbReference type="SAM" id="SignalP"/>
    </source>
</evidence>
<protein>
    <submittedName>
        <fullName evidence="3">PASTA domain, binds beta-lactams</fullName>
    </submittedName>
</protein>
<dbReference type="InterPro" id="IPR005543">
    <property type="entry name" value="PASTA_dom"/>
</dbReference>
<name>A0A1H3J680_ALLWA</name>
<dbReference type="PROSITE" id="PS51178">
    <property type="entry name" value="PASTA"/>
    <property type="match status" value="4"/>
</dbReference>
<sequence length="414" mass="42252">MRQLICIRHVLLAIIILMLGLFATQAKAGGATVVSDWYVFASPGDSVTWVYEAYSYSIVTGFTVSGQLAGLCTRNASTNTINCQVPASFSPSVIDVNLSLNWCETTDGINCVSGGGFGSDSITVWVEVIESTSVTVPDVVGQSQASAESALLELGLLSTVTTQSSPTITAGTVISQSPNAGNSVVNGSTVALVVSSGPVSTFVSVPDLSGQTVSGAQSRLANEGLILGTVTEEYSATVPAGQVIRQDPTANNELQVGSAVAVWVSKGLAPVKVPDLSGQTVSGAQSRLANEGLILGTVTEEYSATVPAGQVIRQDPTANNELQVGSAVAVWVSKGLAPVKVPDLSGQTLSGAESLLTNVGLTLGTVTEEYSATVPAGQVIRQSPTANNELQVGSAVAVWVSKGLAPVKVPDLSG</sequence>
<evidence type="ECO:0000313" key="3">
    <source>
        <dbReference type="EMBL" id="SDY35483.1"/>
    </source>
</evidence>
<dbReference type="SMART" id="SM00740">
    <property type="entry name" value="PASTA"/>
    <property type="match status" value="4"/>
</dbReference>
<feature type="non-terminal residue" evidence="3">
    <location>
        <position position="414"/>
    </location>
</feature>
<feature type="domain" description="PASTA" evidence="2">
    <location>
        <begin position="267"/>
        <end position="334"/>
    </location>
</feature>
<dbReference type="EMBL" id="FNOW01000053">
    <property type="protein sequence ID" value="SDY35483.1"/>
    <property type="molecule type" value="Genomic_DNA"/>
</dbReference>
<feature type="signal peptide" evidence="1">
    <location>
        <begin position="1"/>
        <end position="28"/>
    </location>
</feature>
<evidence type="ECO:0000259" key="2">
    <source>
        <dbReference type="PROSITE" id="PS51178"/>
    </source>
</evidence>
<dbReference type="AlphaFoldDB" id="A0A1H3J680"/>
<keyword evidence="4" id="KW-1185">Reference proteome</keyword>
<proteinExistence type="predicted"/>
<feature type="domain" description="PASTA" evidence="2">
    <location>
        <begin position="130"/>
        <end position="196"/>
    </location>
</feature>
<reference evidence="4" key="1">
    <citation type="submission" date="2016-10" db="EMBL/GenBank/DDBJ databases">
        <authorList>
            <person name="Varghese N."/>
            <person name="Submissions S."/>
        </authorList>
    </citation>
    <scope>NUCLEOTIDE SEQUENCE [LARGE SCALE GENOMIC DNA]</scope>
    <source>
        <strain evidence="4">DSM 173</strain>
    </source>
</reference>
<keyword evidence="1" id="KW-0732">Signal</keyword>
<accession>A0A1H3J680</accession>
<dbReference type="Gene3D" id="3.30.10.20">
    <property type="match status" value="4"/>
</dbReference>
<evidence type="ECO:0000313" key="4">
    <source>
        <dbReference type="Proteomes" id="UP000198672"/>
    </source>
</evidence>
<dbReference type="STRING" id="61595.SAMN05421644_1531"/>
<dbReference type="SUPFAM" id="SSF54184">
    <property type="entry name" value="Penicillin-binding protein 2x (pbp-2x), c-terminal domain"/>
    <property type="match status" value="1"/>
</dbReference>
<gene>
    <name evidence="3" type="ORF">SAMN05421644_1531</name>
</gene>
<feature type="chain" id="PRO_5011719510" evidence="1">
    <location>
        <begin position="29"/>
        <end position="414"/>
    </location>
</feature>
<dbReference type="Pfam" id="PF03793">
    <property type="entry name" value="PASTA"/>
    <property type="match status" value="4"/>
</dbReference>
<feature type="domain" description="PASTA" evidence="2">
    <location>
        <begin position="197"/>
        <end position="266"/>
    </location>
</feature>
<dbReference type="CDD" id="cd06577">
    <property type="entry name" value="PASTA_pknB"/>
    <property type="match status" value="4"/>
</dbReference>
<dbReference type="Proteomes" id="UP000198672">
    <property type="component" value="Unassembled WGS sequence"/>
</dbReference>